<dbReference type="AlphaFoldDB" id="A0AAW1JCH7"/>
<name>A0AAW1JCH7_POPJA</name>
<gene>
    <name evidence="2" type="ORF">QE152_g31063</name>
</gene>
<sequence>MFLFVLVVKKKLSLHVSKKVRYLSRHIKILAKSKTYQVTYRIRKNIFIYQSTAVAGTQAGGDPSPMSLAMPFIDNDLLWCPDNDGNMVDLSACLQDAASVAVGQQNSATNSAATTSNGGGLGELSQSDLSSLVPSLQEEPEQMGDTEDIFKQLSVPFELDNFLDEINNQVKQEENNNVPAEQSANNTNLPHKSIKYPIAAANPLLAQKLALPSSGQTSLMSNSTNNGQMTLLTPKIEKVALYSLLGALILDLLLRTFSDGL</sequence>
<evidence type="ECO:0000256" key="1">
    <source>
        <dbReference type="SAM" id="MobiDB-lite"/>
    </source>
</evidence>
<comment type="caution">
    <text evidence="2">The sequence shown here is derived from an EMBL/GenBank/DDBJ whole genome shotgun (WGS) entry which is preliminary data.</text>
</comment>
<dbReference type="Proteomes" id="UP001458880">
    <property type="component" value="Unassembled WGS sequence"/>
</dbReference>
<accession>A0AAW1JCH7</accession>
<feature type="region of interest" description="Disordered" evidence="1">
    <location>
        <begin position="108"/>
        <end position="140"/>
    </location>
</feature>
<evidence type="ECO:0000313" key="2">
    <source>
        <dbReference type="EMBL" id="KAK9700763.1"/>
    </source>
</evidence>
<proteinExistence type="predicted"/>
<protein>
    <submittedName>
        <fullName evidence="2">Uncharacterized protein</fullName>
    </submittedName>
</protein>
<dbReference type="EMBL" id="JASPKY010000431">
    <property type="protein sequence ID" value="KAK9700763.1"/>
    <property type="molecule type" value="Genomic_DNA"/>
</dbReference>
<reference evidence="2 3" key="1">
    <citation type="journal article" date="2024" name="BMC Genomics">
        <title>De novo assembly and annotation of Popillia japonica's genome with initial clues to its potential as an invasive pest.</title>
        <authorList>
            <person name="Cucini C."/>
            <person name="Boschi S."/>
            <person name="Funari R."/>
            <person name="Cardaioli E."/>
            <person name="Iannotti N."/>
            <person name="Marturano G."/>
            <person name="Paoli F."/>
            <person name="Bruttini M."/>
            <person name="Carapelli A."/>
            <person name="Frati F."/>
            <person name="Nardi F."/>
        </authorList>
    </citation>
    <scope>NUCLEOTIDE SEQUENCE [LARGE SCALE GENOMIC DNA]</scope>
    <source>
        <strain evidence="2">DMR45628</strain>
    </source>
</reference>
<keyword evidence="3" id="KW-1185">Reference proteome</keyword>
<organism evidence="2 3">
    <name type="scientific">Popillia japonica</name>
    <name type="common">Japanese beetle</name>
    <dbReference type="NCBI Taxonomy" id="7064"/>
    <lineage>
        <taxon>Eukaryota</taxon>
        <taxon>Metazoa</taxon>
        <taxon>Ecdysozoa</taxon>
        <taxon>Arthropoda</taxon>
        <taxon>Hexapoda</taxon>
        <taxon>Insecta</taxon>
        <taxon>Pterygota</taxon>
        <taxon>Neoptera</taxon>
        <taxon>Endopterygota</taxon>
        <taxon>Coleoptera</taxon>
        <taxon>Polyphaga</taxon>
        <taxon>Scarabaeiformia</taxon>
        <taxon>Scarabaeidae</taxon>
        <taxon>Rutelinae</taxon>
        <taxon>Popillia</taxon>
    </lineage>
</organism>
<feature type="compositionally biased region" description="Polar residues" evidence="1">
    <location>
        <begin position="124"/>
        <end position="134"/>
    </location>
</feature>
<evidence type="ECO:0000313" key="3">
    <source>
        <dbReference type="Proteomes" id="UP001458880"/>
    </source>
</evidence>